<dbReference type="OrthoDB" id="3555317at2759"/>
<evidence type="ECO:0000313" key="3">
    <source>
        <dbReference type="Proteomes" id="UP000799438"/>
    </source>
</evidence>
<dbReference type="Gene3D" id="1.20.5.170">
    <property type="match status" value="1"/>
</dbReference>
<feature type="region of interest" description="Disordered" evidence="1">
    <location>
        <begin position="1"/>
        <end position="48"/>
    </location>
</feature>
<sequence length="669" mass="74771">MISENDERPMKKRARKSSSTSESTPRGKKQRGRPKVDTQDETAADRRRTQIRLAQRAYRQRKETTITTLQKQVGQLQSIIESMSSSFLRFNEHALASDIFSFRPQLASELRSTTDQIVHLAETAKKVGEVEEEECEQVSVDPTPQTNATPHTEPLELELSSRNVYEDIVRARQASDHTSSDRSRHVGWGYFRMEPDAAGQAGAATDYYSGFGFPTAMGMMPTETSIPERQFQSSVFPSFPFPNNPLDVTALSNPMPGELDPQVSYGNEDIDNTNNALTITTPPLSMNFLSEPKISFLPTKDNPLRIPFTYSFQETTFARRLQRACLERSFHLLSTANLRPSAFLRVFRLCRHYSTREELIGQFRAILQQSVLEPLEFVRSPFLHLGGAGTHYPKRDVYGNMVPQTCDSYLRMGPWATKTQIQQQGKRRTESSSSSTTNTTTSTASTSSVMTPPSDDGISSYGWARELQEDLRGYEGEWFDCHDVEGYLAELGVHIDAQASFAEAAVRTLEFIARQADEAANNVHPDAEIAVLDESLDQDAPNHLMLGLDQQKHPQQQASPAATVSNVSIADLPVIDPTAYDGWDRFYDLDLAWLGDNQPGNLANAVDMGMDGVTFGDAIGRKERREVVTIDVQRLVNSLIKRCVCIGRGPGFRRSDVNYALRAAIIEGF</sequence>
<dbReference type="RefSeq" id="XP_033395526.1">
    <property type="nucleotide sequence ID" value="XM_033546853.1"/>
</dbReference>
<dbReference type="AlphaFoldDB" id="A0A6A6B8X3"/>
<evidence type="ECO:0000256" key="1">
    <source>
        <dbReference type="SAM" id="MobiDB-lite"/>
    </source>
</evidence>
<evidence type="ECO:0008006" key="4">
    <source>
        <dbReference type="Google" id="ProtNLM"/>
    </source>
</evidence>
<feature type="compositionally biased region" description="Basic and acidic residues" evidence="1">
    <location>
        <begin position="34"/>
        <end position="48"/>
    </location>
</feature>
<dbReference type="InterPro" id="IPR046347">
    <property type="entry name" value="bZIP_sf"/>
</dbReference>
<organism evidence="2 3">
    <name type="scientific">Aplosporella prunicola CBS 121167</name>
    <dbReference type="NCBI Taxonomy" id="1176127"/>
    <lineage>
        <taxon>Eukaryota</taxon>
        <taxon>Fungi</taxon>
        <taxon>Dikarya</taxon>
        <taxon>Ascomycota</taxon>
        <taxon>Pezizomycotina</taxon>
        <taxon>Dothideomycetes</taxon>
        <taxon>Dothideomycetes incertae sedis</taxon>
        <taxon>Botryosphaeriales</taxon>
        <taxon>Aplosporellaceae</taxon>
        <taxon>Aplosporella</taxon>
    </lineage>
</organism>
<evidence type="ECO:0000313" key="2">
    <source>
        <dbReference type="EMBL" id="KAF2139813.1"/>
    </source>
</evidence>
<dbReference type="CDD" id="cd14688">
    <property type="entry name" value="bZIP_YAP"/>
    <property type="match status" value="1"/>
</dbReference>
<dbReference type="Proteomes" id="UP000799438">
    <property type="component" value="Unassembled WGS sequence"/>
</dbReference>
<proteinExistence type="predicted"/>
<dbReference type="GeneID" id="54304360"/>
<keyword evidence="3" id="KW-1185">Reference proteome</keyword>
<accession>A0A6A6B8X3</accession>
<dbReference type="PANTHER" id="PTHR40618">
    <property type="entry name" value="B-ZIP TRANSCRIPTION FACTOR (EUROFUNG)-RELATED"/>
    <property type="match status" value="1"/>
</dbReference>
<dbReference type="PANTHER" id="PTHR40618:SF1">
    <property type="entry name" value="B-ZIP TRANSCRIPTION FACTOR (EUROFUNG)"/>
    <property type="match status" value="1"/>
</dbReference>
<feature type="region of interest" description="Disordered" evidence="1">
    <location>
        <begin position="420"/>
        <end position="460"/>
    </location>
</feature>
<dbReference type="GO" id="GO:0003700">
    <property type="term" value="F:DNA-binding transcription factor activity"/>
    <property type="evidence" value="ECO:0007669"/>
    <property type="project" value="InterPro"/>
</dbReference>
<dbReference type="SUPFAM" id="SSF57959">
    <property type="entry name" value="Leucine zipper domain"/>
    <property type="match status" value="1"/>
</dbReference>
<reference evidence="2" key="1">
    <citation type="journal article" date="2020" name="Stud. Mycol.">
        <title>101 Dothideomycetes genomes: a test case for predicting lifestyles and emergence of pathogens.</title>
        <authorList>
            <person name="Haridas S."/>
            <person name="Albert R."/>
            <person name="Binder M."/>
            <person name="Bloem J."/>
            <person name="Labutti K."/>
            <person name="Salamov A."/>
            <person name="Andreopoulos B."/>
            <person name="Baker S."/>
            <person name="Barry K."/>
            <person name="Bills G."/>
            <person name="Bluhm B."/>
            <person name="Cannon C."/>
            <person name="Castanera R."/>
            <person name="Culley D."/>
            <person name="Daum C."/>
            <person name="Ezra D."/>
            <person name="Gonzalez J."/>
            <person name="Henrissat B."/>
            <person name="Kuo A."/>
            <person name="Liang C."/>
            <person name="Lipzen A."/>
            <person name="Lutzoni F."/>
            <person name="Magnuson J."/>
            <person name="Mondo S."/>
            <person name="Nolan M."/>
            <person name="Ohm R."/>
            <person name="Pangilinan J."/>
            <person name="Park H.-J."/>
            <person name="Ramirez L."/>
            <person name="Alfaro M."/>
            <person name="Sun H."/>
            <person name="Tritt A."/>
            <person name="Yoshinaga Y."/>
            <person name="Zwiers L.-H."/>
            <person name="Turgeon B."/>
            <person name="Goodwin S."/>
            <person name="Spatafora J."/>
            <person name="Crous P."/>
            <person name="Grigoriev I."/>
        </authorList>
    </citation>
    <scope>NUCLEOTIDE SEQUENCE</scope>
    <source>
        <strain evidence="2">CBS 121167</strain>
    </source>
</reference>
<feature type="compositionally biased region" description="Low complexity" evidence="1">
    <location>
        <begin position="431"/>
        <end position="451"/>
    </location>
</feature>
<protein>
    <recommendedName>
        <fullName evidence="4">BZIP domain-containing protein</fullName>
    </recommendedName>
</protein>
<gene>
    <name evidence="2" type="ORF">K452DRAFT_56344</name>
</gene>
<name>A0A6A6B8X3_9PEZI</name>
<dbReference type="EMBL" id="ML995491">
    <property type="protein sequence ID" value="KAF2139813.1"/>
    <property type="molecule type" value="Genomic_DNA"/>
</dbReference>